<dbReference type="GO" id="GO:0009234">
    <property type="term" value="P:menaquinone biosynthetic process"/>
    <property type="evidence" value="ECO:0007669"/>
    <property type="project" value="UniProtKB-UniRule"/>
</dbReference>
<dbReference type="HAMAP" id="MF_01659">
    <property type="entry name" value="MenD"/>
    <property type="match status" value="1"/>
</dbReference>
<dbReference type="AlphaFoldDB" id="A0A4V2KR32"/>
<keyword evidence="2 6" id="KW-0479">Metal-binding</keyword>
<dbReference type="UniPathway" id="UPA00079"/>
<evidence type="ECO:0000259" key="7">
    <source>
        <dbReference type="Pfam" id="PF02775"/>
    </source>
</evidence>
<keyword evidence="4 6" id="KW-0786">Thiamine pyrophosphate</keyword>
<dbReference type="PANTHER" id="PTHR42916">
    <property type="entry name" value="2-SUCCINYL-5-ENOLPYRUVYL-6-HYDROXY-3-CYCLOHEXENE-1-CARBOXYLATE SYNTHASE"/>
    <property type="match status" value="1"/>
</dbReference>
<comment type="subunit">
    <text evidence="6">Homodimer.</text>
</comment>
<dbReference type="InterPro" id="IPR029061">
    <property type="entry name" value="THDP-binding"/>
</dbReference>
<dbReference type="PANTHER" id="PTHR42916:SF1">
    <property type="entry name" value="PROTEIN PHYLLO, CHLOROPLASTIC"/>
    <property type="match status" value="1"/>
</dbReference>
<proteinExistence type="inferred from homology"/>
<comment type="pathway">
    <text evidence="6">Quinol/quinone metabolism; 1,4-dihydroxy-2-naphthoate biosynthesis; 1,4-dihydroxy-2-naphthoate from chorismate: step 2/7.</text>
</comment>
<evidence type="ECO:0000256" key="4">
    <source>
        <dbReference type="ARBA" id="ARBA00023052"/>
    </source>
</evidence>
<dbReference type="InterPro" id="IPR004433">
    <property type="entry name" value="MenaQ_synth_MenD"/>
</dbReference>
<comment type="similarity">
    <text evidence="6">Belongs to the TPP enzyme family. MenD subfamily.</text>
</comment>
<dbReference type="EC" id="2.2.1.9" evidence="6"/>
<dbReference type="Gene3D" id="3.40.50.1220">
    <property type="entry name" value="TPP-binding domain"/>
    <property type="match status" value="1"/>
</dbReference>
<dbReference type="RefSeq" id="WP_131281358.1">
    <property type="nucleotide sequence ID" value="NZ_JBHSLR010000006.1"/>
</dbReference>
<evidence type="ECO:0000259" key="8">
    <source>
        <dbReference type="Pfam" id="PF02776"/>
    </source>
</evidence>
<feature type="domain" description="Thiamine pyrophosphate enzyme TPP-binding" evidence="7">
    <location>
        <begin position="388"/>
        <end position="516"/>
    </location>
</feature>
<dbReference type="SUPFAM" id="SSF52518">
    <property type="entry name" value="Thiamin diphosphate-binding fold (THDP-binding)"/>
    <property type="match status" value="2"/>
</dbReference>
<gene>
    <name evidence="6 9" type="primary">menD</name>
    <name evidence="9" type="ORF">EZJ44_06145</name>
</gene>
<dbReference type="GO" id="GO:0030145">
    <property type="term" value="F:manganese ion binding"/>
    <property type="evidence" value="ECO:0007669"/>
    <property type="project" value="UniProtKB-UniRule"/>
</dbReference>
<evidence type="ECO:0000256" key="1">
    <source>
        <dbReference type="ARBA" id="ARBA00022679"/>
    </source>
</evidence>
<feature type="domain" description="Thiamine pyrophosphate enzyme N-terminal TPP-binding" evidence="8">
    <location>
        <begin position="12"/>
        <end position="122"/>
    </location>
</feature>
<keyword evidence="5 6" id="KW-0464">Manganese</keyword>
<keyword evidence="10" id="KW-1185">Reference proteome</keyword>
<dbReference type="PIRSF" id="PIRSF004983">
    <property type="entry name" value="MenD"/>
    <property type="match status" value="1"/>
</dbReference>
<keyword evidence="6" id="KW-0474">Menaquinone biosynthesis</keyword>
<comment type="function">
    <text evidence="6">Catalyzes the thiamine diphosphate-dependent decarboxylation of 2-oxoglutarate and the subsequent addition of the resulting succinic semialdehyde-thiamine pyrophosphate anion to isochorismate to yield 2-succinyl-5-enolpyruvyl-6-hydroxy-3-cyclohexene-1-carboxylate (SEPHCHC).</text>
</comment>
<accession>A0A4V2KR32</accession>
<reference evidence="9 10" key="1">
    <citation type="submission" date="2019-02" db="EMBL/GenBank/DDBJ databases">
        <title>Arcanobacterium bovis sp. nov., isolated from the milk of a cow with mastitis.</title>
        <authorList>
            <person name="Sammra O."/>
            <person name="Foster G."/>
            <person name="Hassan A."/>
            <person name="Alssahen M."/>
            <person name="Laemmler C."/>
            <person name="Borowiak M."/>
            <person name="Malorny B."/>
            <person name="Abdulmawjood A."/>
        </authorList>
    </citation>
    <scope>NUCLEOTIDE SEQUENCE [LARGE SCALE GENOMIC DNA]</scope>
    <source>
        <strain evidence="9 10">C605018/01/1</strain>
    </source>
</reference>
<evidence type="ECO:0000256" key="3">
    <source>
        <dbReference type="ARBA" id="ARBA00022842"/>
    </source>
</evidence>
<evidence type="ECO:0000256" key="2">
    <source>
        <dbReference type="ARBA" id="ARBA00022723"/>
    </source>
</evidence>
<dbReference type="GO" id="GO:0030976">
    <property type="term" value="F:thiamine pyrophosphate binding"/>
    <property type="evidence" value="ECO:0007669"/>
    <property type="project" value="UniProtKB-UniRule"/>
</dbReference>
<name>A0A4V2KR32_9ACTO</name>
<sequence>MISSTVAAREAVATLVGAGVRTFVLCPGSRSAPLAIALAEAERAGAVRLHVETDERVAGFVALGFGTQNVPTAVVTTSGSAVANLHPAAEEALHAAVPILFLTADRPHDMRGVRASQTTDHLAVLGGSVLHSVDIPTDTPNLRALRNQLMRAVRVALGVGFAGGRGAGPVHINMAFREPLVERTPWESAKADCMTGSTETKTHNANPEQEKRTVVVAGPSRVLASEERAQEFADSLGQIPVLAEPSSLLRALPQAVTAHPLLLSSELGKQIERVVVIGHPTLTREVAALLANEAVEVIVVDDQPTYTDVSGNSARVVDLVDLPAWLSIDIPWYQEWQRASIKARRYLHNAQPQMDFPTVARAISSSDVTTMLGASSIIREVNLYADCPGKVFAANRGLAGIDGTVSTSLGIALASHEPVRVVVGDLTFIHDLGALVRTCGQSESVDLQVVVVDDAGGSLFATLEYGAGEVTTFDRVFRAAKELDFAAFAQAVGEHVSFRRASGNPASLAAEMDAFAGGIEVFVVELGREEMSEMRAKRLEWREQIMDLL</sequence>
<dbReference type="NCBIfam" id="TIGR00173">
    <property type="entry name" value="menD"/>
    <property type="match status" value="1"/>
</dbReference>
<evidence type="ECO:0000313" key="9">
    <source>
        <dbReference type="EMBL" id="TBW21518.1"/>
    </source>
</evidence>
<comment type="pathway">
    <text evidence="6">Quinol/quinone metabolism; menaquinone biosynthesis.</text>
</comment>
<dbReference type="GO" id="GO:0000287">
    <property type="term" value="F:magnesium ion binding"/>
    <property type="evidence" value="ECO:0007669"/>
    <property type="project" value="UniProtKB-UniRule"/>
</dbReference>
<comment type="cofactor">
    <cofactor evidence="6">
        <name>thiamine diphosphate</name>
        <dbReference type="ChEBI" id="CHEBI:58937"/>
    </cofactor>
    <text evidence="6">Binds 1 thiamine pyrophosphate per subunit.</text>
</comment>
<dbReference type="UniPathway" id="UPA01057">
    <property type="reaction ID" value="UER00164"/>
</dbReference>
<dbReference type="EMBL" id="SJDT01000004">
    <property type="protein sequence ID" value="TBW21518.1"/>
    <property type="molecule type" value="Genomic_DNA"/>
</dbReference>
<dbReference type="Gene3D" id="3.40.50.970">
    <property type="match status" value="2"/>
</dbReference>
<dbReference type="Pfam" id="PF02775">
    <property type="entry name" value="TPP_enzyme_C"/>
    <property type="match status" value="1"/>
</dbReference>
<keyword evidence="3 6" id="KW-0460">Magnesium</keyword>
<comment type="catalytic activity">
    <reaction evidence="6">
        <text>isochorismate + 2-oxoglutarate + H(+) = 5-enolpyruvoyl-6-hydroxy-2-succinyl-cyclohex-3-ene-1-carboxylate + CO2</text>
        <dbReference type="Rhea" id="RHEA:25593"/>
        <dbReference type="ChEBI" id="CHEBI:15378"/>
        <dbReference type="ChEBI" id="CHEBI:16526"/>
        <dbReference type="ChEBI" id="CHEBI:16810"/>
        <dbReference type="ChEBI" id="CHEBI:29780"/>
        <dbReference type="ChEBI" id="CHEBI:58818"/>
        <dbReference type="EC" id="2.2.1.9"/>
    </reaction>
</comment>
<comment type="cofactor">
    <cofactor evidence="6">
        <name>Mg(2+)</name>
        <dbReference type="ChEBI" id="CHEBI:18420"/>
    </cofactor>
    <cofactor evidence="6">
        <name>Mn(2+)</name>
        <dbReference type="ChEBI" id="CHEBI:29035"/>
    </cofactor>
</comment>
<protein>
    <recommendedName>
        <fullName evidence="6">2-succinyl-5-enolpyruvyl-6-hydroxy-3-cyclohexene-1-carboxylate synthase</fullName>
        <shortName evidence="6">SEPHCHC synthase</shortName>
        <ecNumber evidence="6">2.2.1.9</ecNumber>
    </recommendedName>
    <alternativeName>
        <fullName evidence="6">Menaquinone biosynthesis protein MenD</fullName>
    </alternativeName>
</protein>
<organism evidence="9 10">
    <name type="scientific">Arcanobacterium bovis</name>
    <dbReference type="NCBI Taxonomy" id="2529275"/>
    <lineage>
        <taxon>Bacteria</taxon>
        <taxon>Bacillati</taxon>
        <taxon>Actinomycetota</taxon>
        <taxon>Actinomycetes</taxon>
        <taxon>Actinomycetales</taxon>
        <taxon>Actinomycetaceae</taxon>
        <taxon>Arcanobacterium</taxon>
    </lineage>
</organism>
<dbReference type="InterPro" id="IPR011766">
    <property type="entry name" value="TPP_enzyme_TPP-bd"/>
</dbReference>
<dbReference type="OrthoDB" id="9791859at2"/>
<dbReference type="InterPro" id="IPR012001">
    <property type="entry name" value="Thiamin_PyroP_enz_TPP-bd_dom"/>
</dbReference>
<dbReference type="Pfam" id="PF02776">
    <property type="entry name" value="TPP_enzyme_N"/>
    <property type="match status" value="1"/>
</dbReference>
<keyword evidence="1 6" id="KW-0808">Transferase</keyword>
<dbReference type="GO" id="GO:0070204">
    <property type="term" value="F:2-succinyl-5-enolpyruvyl-6-hydroxy-3-cyclohexene-1-carboxylic-acid synthase activity"/>
    <property type="evidence" value="ECO:0007669"/>
    <property type="project" value="UniProtKB-UniRule"/>
</dbReference>
<dbReference type="Proteomes" id="UP000293036">
    <property type="component" value="Unassembled WGS sequence"/>
</dbReference>
<evidence type="ECO:0000256" key="5">
    <source>
        <dbReference type="ARBA" id="ARBA00023211"/>
    </source>
</evidence>
<comment type="caution">
    <text evidence="9">The sequence shown here is derived from an EMBL/GenBank/DDBJ whole genome shotgun (WGS) entry which is preliminary data.</text>
</comment>
<evidence type="ECO:0000313" key="10">
    <source>
        <dbReference type="Proteomes" id="UP000293036"/>
    </source>
</evidence>
<evidence type="ECO:0000256" key="6">
    <source>
        <dbReference type="HAMAP-Rule" id="MF_01659"/>
    </source>
</evidence>